<dbReference type="NCBIfam" id="TIGR00095">
    <property type="entry name" value="16S rRNA (guanine(966)-N(2))-methyltransferase RsmD"/>
    <property type="match status" value="1"/>
</dbReference>
<protein>
    <submittedName>
        <fullName evidence="4">Methyltransferase</fullName>
        <ecNumber evidence="4">2.1.1.-</ecNumber>
    </submittedName>
</protein>
<dbReference type="RefSeq" id="WP_129354648.1">
    <property type="nucleotide sequence ID" value="NZ_CP012670.1"/>
</dbReference>
<accession>A0A4P2QAW2</accession>
<sequence>MRVIAGRLGGRRLAAPRGEGTRPTADRVREALFSSLGDVTGALVCDLYAGTGALGIEALSRGARRAVFVESGRPALATLRENLAALGLGDEEARVVPMPVERALDRLGDEGPFDLVLLDPPYAALAKAVAAVARLAGPLGLLSPAGRLVLEHARRDPSPEIAGLTCAATRAYGDTAVSFYER</sequence>
<evidence type="ECO:0000256" key="1">
    <source>
        <dbReference type="ARBA" id="ARBA00022603"/>
    </source>
</evidence>
<reference evidence="4 5" key="1">
    <citation type="submission" date="2015-09" db="EMBL/GenBank/DDBJ databases">
        <title>Sorangium comparison.</title>
        <authorList>
            <person name="Zaburannyi N."/>
            <person name="Bunk B."/>
            <person name="Overmann J."/>
            <person name="Mueller R."/>
        </authorList>
    </citation>
    <scope>NUCLEOTIDE SEQUENCE [LARGE SCALE GENOMIC DNA]</scope>
    <source>
        <strain evidence="4 5">So ceGT47</strain>
    </source>
</reference>
<dbReference type="Gene3D" id="3.40.50.150">
    <property type="entry name" value="Vaccinia Virus protein VP39"/>
    <property type="match status" value="1"/>
</dbReference>
<dbReference type="AlphaFoldDB" id="A0A4P2QAW2"/>
<dbReference type="PROSITE" id="PS00092">
    <property type="entry name" value="N6_MTASE"/>
    <property type="match status" value="1"/>
</dbReference>
<dbReference type="EMBL" id="CP012670">
    <property type="protein sequence ID" value="AUX26807.1"/>
    <property type="molecule type" value="Genomic_DNA"/>
</dbReference>
<dbReference type="GO" id="GO:0008168">
    <property type="term" value="F:methyltransferase activity"/>
    <property type="evidence" value="ECO:0007669"/>
    <property type="project" value="UniProtKB-KW"/>
</dbReference>
<dbReference type="PIRSF" id="PIRSF004553">
    <property type="entry name" value="CHP00095"/>
    <property type="match status" value="1"/>
</dbReference>
<evidence type="ECO:0000256" key="3">
    <source>
        <dbReference type="SAM" id="MobiDB-lite"/>
    </source>
</evidence>
<dbReference type="InterPro" id="IPR004398">
    <property type="entry name" value="RNA_MeTrfase_RsmD"/>
</dbReference>
<keyword evidence="2 4" id="KW-0808">Transferase</keyword>
<dbReference type="Pfam" id="PF03602">
    <property type="entry name" value="Cons_hypoth95"/>
    <property type="match status" value="1"/>
</dbReference>
<evidence type="ECO:0000313" key="5">
    <source>
        <dbReference type="Proteomes" id="UP000295781"/>
    </source>
</evidence>
<proteinExistence type="predicted"/>
<dbReference type="EC" id="2.1.1.-" evidence="4"/>
<evidence type="ECO:0000256" key="2">
    <source>
        <dbReference type="ARBA" id="ARBA00022679"/>
    </source>
</evidence>
<evidence type="ECO:0000313" key="4">
    <source>
        <dbReference type="EMBL" id="AUX26807.1"/>
    </source>
</evidence>
<organism evidence="4 5">
    <name type="scientific">Sorangium cellulosum</name>
    <name type="common">Polyangium cellulosum</name>
    <dbReference type="NCBI Taxonomy" id="56"/>
    <lineage>
        <taxon>Bacteria</taxon>
        <taxon>Pseudomonadati</taxon>
        <taxon>Myxococcota</taxon>
        <taxon>Polyangia</taxon>
        <taxon>Polyangiales</taxon>
        <taxon>Polyangiaceae</taxon>
        <taxon>Sorangium</taxon>
    </lineage>
</organism>
<feature type="region of interest" description="Disordered" evidence="3">
    <location>
        <begin position="1"/>
        <end position="22"/>
    </location>
</feature>
<keyword evidence="1 4" id="KW-0489">Methyltransferase</keyword>
<dbReference type="PANTHER" id="PTHR43542:SF1">
    <property type="entry name" value="METHYLTRANSFERASE"/>
    <property type="match status" value="1"/>
</dbReference>
<dbReference type="GO" id="GO:0031167">
    <property type="term" value="P:rRNA methylation"/>
    <property type="evidence" value="ECO:0007669"/>
    <property type="project" value="InterPro"/>
</dbReference>
<dbReference type="Proteomes" id="UP000295781">
    <property type="component" value="Chromosome"/>
</dbReference>
<dbReference type="InterPro" id="IPR029063">
    <property type="entry name" value="SAM-dependent_MTases_sf"/>
</dbReference>
<dbReference type="GO" id="GO:0003676">
    <property type="term" value="F:nucleic acid binding"/>
    <property type="evidence" value="ECO:0007669"/>
    <property type="project" value="InterPro"/>
</dbReference>
<dbReference type="CDD" id="cd02440">
    <property type="entry name" value="AdoMet_MTases"/>
    <property type="match status" value="1"/>
</dbReference>
<dbReference type="SUPFAM" id="SSF53335">
    <property type="entry name" value="S-adenosyl-L-methionine-dependent methyltransferases"/>
    <property type="match status" value="1"/>
</dbReference>
<gene>
    <name evidence="4" type="ORF">SOCEGT47_073770</name>
</gene>
<dbReference type="OrthoDB" id="9803017at2"/>
<dbReference type="PANTHER" id="PTHR43542">
    <property type="entry name" value="METHYLTRANSFERASE"/>
    <property type="match status" value="1"/>
</dbReference>
<name>A0A4P2QAW2_SORCE</name>
<dbReference type="InterPro" id="IPR002052">
    <property type="entry name" value="DNA_methylase_N6_adenine_CS"/>
</dbReference>